<evidence type="ECO:0000313" key="3">
    <source>
        <dbReference type="Proteomes" id="UP001596083"/>
    </source>
</evidence>
<name>A0ABW0ZCG2_9ACTN</name>
<keyword evidence="1" id="KW-1133">Transmembrane helix</keyword>
<organism evidence="2 3">
    <name type="scientific">Streptomyces gamaensis</name>
    <dbReference type="NCBI Taxonomy" id="1763542"/>
    <lineage>
        <taxon>Bacteria</taxon>
        <taxon>Bacillati</taxon>
        <taxon>Actinomycetota</taxon>
        <taxon>Actinomycetes</taxon>
        <taxon>Kitasatosporales</taxon>
        <taxon>Streptomycetaceae</taxon>
        <taxon>Streptomyces</taxon>
    </lineage>
</organism>
<protein>
    <recommendedName>
        <fullName evidence="4">NADH-quinone oxidoreductase subunit N</fullName>
    </recommendedName>
</protein>
<dbReference type="EMBL" id="JBHSPB010000032">
    <property type="protein sequence ID" value="MFC5724653.1"/>
    <property type="molecule type" value="Genomic_DNA"/>
</dbReference>
<reference evidence="3" key="1">
    <citation type="journal article" date="2019" name="Int. J. Syst. Evol. Microbiol.">
        <title>The Global Catalogue of Microorganisms (GCM) 10K type strain sequencing project: providing services to taxonomists for standard genome sequencing and annotation.</title>
        <authorList>
            <consortium name="The Broad Institute Genomics Platform"/>
            <consortium name="The Broad Institute Genome Sequencing Center for Infectious Disease"/>
            <person name="Wu L."/>
            <person name="Ma J."/>
        </authorList>
    </citation>
    <scope>NUCLEOTIDE SEQUENCE [LARGE SCALE GENOMIC DNA]</scope>
    <source>
        <strain evidence="3">CGMCC 4.7304</strain>
    </source>
</reference>
<accession>A0ABW0ZCG2</accession>
<keyword evidence="1" id="KW-0472">Membrane</keyword>
<evidence type="ECO:0000256" key="1">
    <source>
        <dbReference type="SAM" id="Phobius"/>
    </source>
</evidence>
<keyword evidence="3" id="KW-1185">Reference proteome</keyword>
<keyword evidence="1" id="KW-0812">Transmembrane</keyword>
<sequence>MEIVTMALISALFAALVGRPERQVLVGLGCAAALSMMVAFLVHSHTGFQLGF</sequence>
<gene>
    <name evidence="2" type="ORF">ACFP1Z_31325</name>
</gene>
<comment type="caution">
    <text evidence="2">The sequence shown here is derived from an EMBL/GenBank/DDBJ whole genome shotgun (WGS) entry which is preliminary data.</text>
</comment>
<evidence type="ECO:0008006" key="4">
    <source>
        <dbReference type="Google" id="ProtNLM"/>
    </source>
</evidence>
<dbReference type="RefSeq" id="WP_390321119.1">
    <property type="nucleotide sequence ID" value="NZ_JBHSPB010000032.1"/>
</dbReference>
<feature type="transmembrane region" description="Helical" evidence="1">
    <location>
        <begin position="24"/>
        <end position="42"/>
    </location>
</feature>
<proteinExistence type="predicted"/>
<evidence type="ECO:0000313" key="2">
    <source>
        <dbReference type="EMBL" id="MFC5724653.1"/>
    </source>
</evidence>
<dbReference type="Proteomes" id="UP001596083">
    <property type="component" value="Unassembled WGS sequence"/>
</dbReference>